<name>A0A3N0E844_9ACTN</name>
<dbReference type="PANTHER" id="PTHR34822:SF1">
    <property type="entry name" value="GRPB FAMILY PROTEIN"/>
    <property type="match status" value="1"/>
</dbReference>
<dbReference type="InterPro" id="IPR043519">
    <property type="entry name" value="NT_sf"/>
</dbReference>
<dbReference type="SUPFAM" id="SSF81301">
    <property type="entry name" value="Nucleotidyltransferase"/>
    <property type="match status" value="1"/>
</dbReference>
<feature type="compositionally biased region" description="Pro residues" evidence="1">
    <location>
        <begin position="1"/>
        <end position="10"/>
    </location>
</feature>
<comment type="caution">
    <text evidence="2">The sequence shown here is derived from an EMBL/GenBank/DDBJ whole genome shotgun (WGS) entry which is preliminary data.</text>
</comment>
<dbReference type="OrthoDB" id="9799092at2"/>
<dbReference type="Pfam" id="PF04229">
    <property type="entry name" value="GrpB"/>
    <property type="match status" value="1"/>
</dbReference>
<dbReference type="AlphaFoldDB" id="A0A3N0E844"/>
<dbReference type="EMBL" id="RJMB01000013">
    <property type="protein sequence ID" value="RNL84017.1"/>
    <property type="molecule type" value="Genomic_DNA"/>
</dbReference>
<evidence type="ECO:0000313" key="3">
    <source>
        <dbReference type="Proteomes" id="UP000269198"/>
    </source>
</evidence>
<evidence type="ECO:0000313" key="2">
    <source>
        <dbReference type="EMBL" id="RNL84017.1"/>
    </source>
</evidence>
<dbReference type="Proteomes" id="UP000269198">
    <property type="component" value="Unassembled WGS sequence"/>
</dbReference>
<dbReference type="Gene3D" id="3.30.460.10">
    <property type="entry name" value="Beta Polymerase, domain 2"/>
    <property type="match status" value="1"/>
</dbReference>
<accession>A0A3N0E844</accession>
<organism evidence="2 3">
    <name type="scientific">Halostreptopolyspora alba</name>
    <dbReference type="NCBI Taxonomy" id="2487137"/>
    <lineage>
        <taxon>Bacteria</taxon>
        <taxon>Bacillati</taxon>
        <taxon>Actinomycetota</taxon>
        <taxon>Actinomycetes</taxon>
        <taxon>Streptosporangiales</taxon>
        <taxon>Nocardiopsidaceae</taxon>
        <taxon>Halostreptopolyspora</taxon>
    </lineage>
</organism>
<protein>
    <submittedName>
        <fullName evidence="2">GrpB family protein</fullName>
    </submittedName>
</protein>
<dbReference type="RefSeq" id="WP_123201850.1">
    <property type="nucleotide sequence ID" value="NZ_RJMB01000013.1"/>
</dbReference>
<sequence length="191" mass="21349">MVPTDGPTPLPSRGATSTDTTAHELLADGRIQLVEYDPKWPYLFQREADRVREALGTRALRLEHVGSTAVPGMVANPCVDMVLVVPDSADESDYLPALEKVGYTLVAREPERHERRLLSGPDVNVNVHVFSDGCDEVERMLRFRDRLRADSDDHAHYVRTKRELAALGWSRVRDYADAKSEVVAEILTRAG</sequence>
<feature type="region of interest" description="Disordered" evidence="1">
    <location>
        <begin position="1"/>
        <end position="20"/>
    </location>
</feature>
<keyword evidence="3" id="KW-1185">Reference proteome</keyword>
<dbReference type="InterPro" id="IPR007344">
    <property type="entry name" value="GrpB/CoaE"/>
</dbReference>
<evidence type="ECO:0000256" key="1">
    <source>
        <dbReference type="SAM" id="MobiDB-lite"/>
    </source>
</evidence>
<reference evidence="2 3" key="1">
    <citation type="submission" date="2018-11" db="EMBL/GenBank/DDBJ databases">
        <title>The genome draft of YIM 96095.</title>
        <authorList>
            <person name="Tang S.-K."/>
            <person name="Chunyu W.-X."/>
            <person name="Feng Y.-Z."/>
        </authorList>
    </citation>
    <scope>NUCLEOTIDE SEQUENCE [LARGE SCALE GENOMIC DNA]</scope>
    <source>
        <strain evidence="2 3">YIM 96095</strain>
    </source>
</reference>
<proteinExistence type="predicted"/>
<dbReference type="PANTHER" id="PTHR34822">
    <property type="entry name" value="GRPB DOMAIN PROTEIN (AFU_ORTHOLOGUE AFUA_1G01530)"/>
    <property type="match status" value="1"/>
</dbReference>
<gene>
    <name evidence="2" type="ORF">EFW17_14125</name>
</gene>